<dbReference type="EMBL" id="LC377538">
    <property type="protein sequence ID" value="BBD49694.1"/>
    <property type="molecule type" value="Genomic_DNA"/>
</dbReference>
<dbReference type="RefSeq" id="WP_048518551.1">
    <property type="nucleotide sequence ID" value="NZ_CP118811.1"/>
</dbReference>
<accession>A0A6G7QQ83</accession>
<proteinExistence type="predicted"/>
<geneLocation type="plasmid" evidence="1">
    <name>pNTUH_3874</name>
</geneLocation>
<keyword evidence="1" id="KW-0614">Plasmid</keyword>
<dbReference type="AlphaFoldDB" id="A0A6G7QQ83"/>
<sequence>MKIALNISSEAKNELNKRSKLLGITNSATIHLLWYINVREELSFDDLTKSYVVKETQMQMQVKDYLIDLFEENQPTLKKINNKYSLYIEHLLSKDQWSTNENWLTNKKQMVVNISNDTYRKIQFIKEKTNVSIKSMLNYSLLNFELDLENSVKMYDDKDTVKINVSVPKYLKDVMTDIQKRYEVNNNILVDGYIRKFLENFNGYLEKYLK</sequence>
<organism evidence="1">
    <name type="scientific">Staphylococcus aureus</name>
    <dbReference type="NCBI Taxonomy" id="1280"/>
    <lineage>
        <taxon>Bacteria</taxon>
        <taxon>Bacillati</taxon>
        <taxon>Bacillota</taxon>
        <taxon>Bacilli</taxon>
        <taxon>Bacillales</taxon>
        <taxon>Staphylococcaceae</taxon>
        <taxon>Staphylococcus</taxon>
    </lineage>
</organism>
<name>A0A6G7QQ83_STAAU</name>
<evidence type="ECO:0000313" key="1">
    <source>
        <dbReference type="EMBL" id="BBD49694.1"/>
    </source>
</evidence>
<protein>
    <submittedName>
        <fullName evidence="1">Uncharacterized protein</fullName>
    </submittedName>
</protein>
<reference evidence="1" key="1">
    <citation type="submission" date="2018-03" db="EMBL/GenBank/DDBJ databases">
        <title>Tn1546-ermB-carrying plasmid.</title>
        <authorList>
            <person name="Wan TW."/>
        </authorList>
    </citation>
    <scope>NUCLEOTIDE SEQUENCE</scope>
    <source>
        <strain evidence="1">NTUH_3874</strain>
        <plasmid evidence="1">pNTUH_3874</plasmid>
    </source>
</reference>